<evidence type="ECO:0000313" key="1">
    <source>
        <dbReference type="EMBL" id="KAJ8117655.1"/>
    </source>
</evidence>
<name>A0ACC2IR65_9PLEO</name>
<accession>A0ACC2IR65</accession>
<keyword evidence="2" id="KW-1185">Reference proteome</keyword>
<sequence length="482" mass="52657">MAQNFQQQHEGRLRTSEGSPHTLEKDRAPSDGKESTVPTYPGGYDNQVGEIHDPYGGKKLGMIRLIFFTNQVGIGILSLPAMLHTIGLIPGIITIIAMGVLATYTAYILIQFYRRYPSIRDVVDVAKIMGGKPLEILVGVAHVLNLCLICASANVTLSIALNTMTEHALCTVGFIGIPMIMCWLLCMPRSLNFAGWFGIPATISISVNGPDYEAVANGGSGYWGEPINQPLQMRLGPNPGATMNQQFESVLNVAFAYAGNQAFITVMCEMRNPSKDYTPAIIWLNAIGVPMYVITACVVYRLAGQYVVSPALGSAPGIASKAAYGILFPTLLGSGLVFGHTGIKYMYNVVMDKILKTRHRLTDNTPLTWGVWLGLGTLFWVVAFVLANAIPAFGSILSISSALFVTWFTFGMANAQWIFLNWGQQFINWKKTSLALFNWFMILASAFLTIFGLYTSISDLDARVKDPNDPLNVFTCANNALF</sequence>
<gene>
    <name evidence="1" type="ORF">OPT61_g1200</name>
</gene>
<comment type="caution">
    <text evidence="1">The sequence shown here is derived from an EMBL/GenBank/DDBJ whole genome shotgun (WGS) entry which is preliminary data.</text>
</comment>
<proteinExistence type="predicted"/>
<protein>
    <submittedName>
        <fullName evidence="1">Uncharacterized protein</fullName>
    </submittedName>
</protein>
<dbReference type="Proteomes" id="UP001153331">
    <property type="component" value="Unassembled WGS sequence"/>
</dbReference>
<evidence type="ECO:0000313" key="2">
    <source>
        <dbReference type="Proteomes" id="UP001153331"/>
    </source>
</evidence>
<dbReference type="EMBL" id="JAPHNI010000045">
    <property type="protein sequence ID" value="KAJ8117655.1"/>
    <property type="molecule type" value="Genomic_DNA"/>
</dbReference>
<organism evidence="1 2">
    <name type="scientific">Boeremia exigua</name>
    <dbReference type="NCBI Taxonomy" id="749465"/>
    <lineage>
        <taxon>Eukaryota</taxon>
        <taxon>Fungi</taxon>
        <taxon>Dikarya</taxon>
        <taxon>Ascomycota</taxon>
        <taxon>Pezizomycotina</taxon>
        <taxon>Dothideomycetes</taxon>
        <taxon>Pleosporomycetidae</taxon>
        <taxon>Pleosporales</taxon>
        <taxon>Pleosporineae</taxon>
        <taxon>Didymellaceae</taxon>
        <taxon>Boeremia</taxon>
    </lineage>
</organism>
<reference evidence="1" key="1">
    <citation type="submission" date="2022-11" db="EMBL/GenBank/DDBJ databases">
        <title>Genome Sequence of Boeremia exigua.</title>
        <authorList>
            <person name="Buettner E."/>
        </authorList>
    </citation>
    <scope>NUCLEOTIDE SEQUENCE</scope>
    <source>
        <strain evidence="1">CU02</strain>
    </source>
</reference>